<dbReference type="EMBL" id="QKTW01000011">
    <property type="protein sequence ID" value="PZF73562.1"/>
    <property type="molecule type" value="Genomic_DNA"/>
</dbReference>
<dbReference type="Proteomes" id="UP000248745">
    <property type="component" value="Unassembled WGS sequence"/>
</dbReference>
<evidence type="ECO:0000313" key="2">
    <source>
        <dbReference type="EMBL" id="PZF73562.1"/>
    </source>
</evidence>
<accession>A0A2W2AJ10</accession>
<evidence type="ECO:0000259" key="1">
    <source>
        <dbReference type="Pfam" id="PF13175"/>
    </source>
</evidence>
<keyword evidence="3" id="KW-1185">Reference proteome</keyword>
<dbReference type="RefSeq" id="WP_110998288.1">
    <property type="nucleotide sequence ID" value="NZ_QKTW01000011.1"/>
</dbReference>
<dbReference type="InterPro" id="IPR027417">
    <property type="entry name" value="P-loop_NTPase"/>
</dbReference>
<protein>
    <recommendedName>
        <fullName evidence="1">Endonuclease GajA/Old nuclease/RecF-like AAA domain-containing protein</fullName>
    </recommendedName>
</protein>
<reference evidence="2 3" key="1">
    <citation type="submission" date="2018-06" db="EMBL/GenBank/DDBJ databases">
        <title>Mucibacter soli gen. nov., sp. nov., a new member of the family Chitinophagaceae producing mucin.</title>
        <authorList>
            <person name="Kim M.-K."/>
            <person name="Park S."/>
            <person name="Kim T.-S."/>
            <person name="Joung Y."/>
            <person name="Han J.-H."/>
            <person name="Kim S.B."/>
        </authorList>
    </citation>
    <scope>NUCLEOTIDE SEQUENCE [LARGE SCALE GENOMIC DNA]</scope>
    <source>
        <strain evidence="2 3">R1-15</strain>
    </source>
</reference>
<dbReference type="SUPFAM" id="SSF52540">
    <property type="entry name" value="P-loop containing nucleoside triphosphate hydrolases"/>
    <property type="match status" value="1"/>
</dbReference>
<dbReference type="PANTHER" id="PTHR43581">
    <property type="entry name" value="ATP/GTP PHOSPHATASE"/>
    <property type="match status" value="1"/>
</dbReference>
<gene>
    <name evidence="2" type="ORF">DN068_07515</name>
</gene>
<feature type="domain" description="Endonuclease GajA/Old nuclease/RecF-like AAA" evidence="1">
    <location>
        <begin position="1"/>
        <end position="384"/>
    </location>
</feature>
<proteinExistence type="predicted"/>
<dbReference type="Pfam" id="PF13175">
    <property type="entry name" value="AAA_15"/>
    <property type="match status" value="1"/>
</dbReference>
<dbReference type="Gene3D" id="3.40.50.300">
    <property type="entry name" value="P-loop containing nucleotide triphosphate hydrolases"/>
    <property type="match status" value="2"/>
</dbReference>
<dbReference type="InterPro" id="IPR051396">
    <property type="entry name" value="Bact_Antivir_Def_Nuclease"/>
</dbReference>
<evidence type="ECO:0000313" key="3">
    <source>
        <dbReference type="Proteomes" id="UP000248745"/>
    </source>
</evidence>
<name>A0A2W2AJ10_9BACT</name>
<dbReference type="AlphaFoldDB" id="A0A2W2AJ10"/>
<dbReference type="PANTHER" id="PTHR43581:SF2">
    <property type="entry name" value="EXCINUCLEASE ATPASE SUBUNIT"/>
    <property type="match status" value="1"/>
</dbReference>
<dbReference type="CDD" id="cd00267">
    <property type="entry name" value="ABC_ATPase"/>
    <property type="match status" value="1"/>
</dbReference>
<comment type="caution">
    <text evidence="2">The sequence shown here is derived from an EMBL/GenBank/DDBJ whole genome shotgun (WGS) entry which is preliminary data.</text>
</comment>
<organism evidence="2 3">
    <name type="scientific">Taibaiella soli</name>
    <dbReference type="NCBI Taxonomy" id="1649169"/>
    <lineage>
        <taxon>Bacteria</taxon>
        <taxon>Pseudomonadati</taxon>
        <taxon>Bacteroidota</taxon>
        <taxon>Chitinophagia</taxon>
        <taxon>Chitinophagales</taxon>
        <taxon>Chitinophagaceae</taxon>
        <taxon>Taibaiella</taxon>
    </lineage>
</organism>
<dbReference type="InterPro" id="IPR041685">
    <property type="entry name" value="AAA_GajA/Old/RecF-like"/>
</dbReference>
<dbReference type="OrthoDB" id="9805802at2"/>
<sequence length="492" mass="56881">MKLLTLDIKNFKLFENLSIDFQDSDHIAVFIGKNGSGKTTLIESIVQIFAPLLSTKDFKSLEKEFFSFQFSITYLLRREKITETSFGGESFVNYIVVEISFDDKLQMKLHEGTQTIEGFSEIEKHLHSKGETLAYVLPDNLVVYYSGISNSIYNIYSKFQRELITGTLTGEVKFDQPFYYFLPQNLPAILIGLLSYEYGDVPDALREQFAITGFSTIRLNFKKPNWAKSKSVPEDFWGAMGELSQFMNILKGSTTATFKTDSISFTIKNKSELEKIWSFYGTEKRLFEYLVSLQSNDFLESIDLVLFKNNREVGYNNLSEGEKQLLIITGLKELLAADNSLFLLDEPDTYLHPEWKREFVYRLFKETEDLFKNFSIITTHSPNILSALKKGQLKVLTNENGKSRIKEISFNPYGKPVDDLLTDFFDLEGLRYKKVQHQLNDAWDFIRANNYKSDEFQTLFGELEKDLGKSDKALSDIRLEITKRIKLNEKNK</sequence>